<dbReference type="Pfam" id="PF00297">
    <property type="entry name" value="Ribosomal_L3"/>
    <property type="match status" value="1"/>
</dbReference>
<dbReference type="InterPro" id="IPR019927">
    <property type="entry name" value="Ribosomal_uL3_bac/org-type"/>
</dbReference>
<comment type="PTM">
    <text evidence="7">Methylated by PrmB.</text>
</comment>
<keyword evidence="7" id="KW-0488">Methylation</keyword>
<dbReference type="InterPro" id="IPR000597">
    <property type="entry name" value="Ribosomal_uL3"/>
</dbReference>
<dbReference type="Gene3D" id="3.30.160.810">
    <property type="match status" value="1"/>
</dbReference>
<evidence type="ECO:0000256" key="9">
    <source>
        <dbReference type="RuleBase" id="RU003906"/>
    </source>
</evidence>
<evidence type="ECO:0000256" key="7">
    <source>
        <dbReference type="HAMAP-Rule" id="MF_01325"/>
    </source>
</evidence>
<evidence type="ECO:0000256" key="2">
    <source>
        <dbReference type="ARBA" id="ARBA00022730"/>
    </source>
</evidence>
<comment type="function">
    <text evidence="7 9">One of the primary rRNA binding proteins, it binds directly near the 3'-end of the 23S rRNA, where it nucleates assembly of the 50S subunit.</text>
</comment>
<keyword evidence="11" id="KW-1185">Reference proteome</keyword>
<evidence type="ECO:0000256" key="6">
    <source>
        <dbReference type="ARBA" id="ARBA00035243"/>
    </source>
</evidence>
<keyword evidence="5 7" id="KW-0687">Ribonucleoprotein</keyword>
<reference evidence="10 11" key="1">
    <citation type="submission" date="2020-11" db="EMBL/GenBank/DDBJ databases">
        <title>WGS of Herminiimonas contaminans strain Marseille-Q4544 isolated from planarians Schmidtea mediterranea.</title>
        <authorList>
            <person name="Kangale L."/>
        </authorList>
    </citation>
    <scope>NUCLEOTIDE SEQUENCE [LARGE SCALE GENOMIC DNA]</scope>
    <source>
        <strain evidence="10 11">Marseille-Q4544</strain>
    </source>
</reference>
<dbReference type="Proteomes" id="UP000657372">
    <property type="component" value="Unassembled WGS sequence"/>
</dbReference>
<dbReference type="PANTHER" id="PTHR11229:SF16">
    <property type="entry name" value="LARGE RIBOSOMAL SUBUNIT PROTEIN UL3C"/>
    <property type="match status" value="1"/>
</dbReference>
<evidence type="ECO:0000313" key="11">
    <source>
        <dbReference type="Proteomes" id="UP000657372"/>
    </source>
</evidence>
<proteinExistence type="inferred from homology"/>
<evidence type="ECO:0000256" key="4">
    <source>
        <dbReference type="ARBA" id="ARBA00022980"/>
    </source>
</evidence>
<dbReference type="EMBL" id="JADOEL010000008">
    <property type="protein sequence ID" value="MBF8178258.1"/>
    <property type="molecule type" value="Genomic_DNA"/>
</dbReference>
<dbReference type="HAMAP" id="MF_01325_B">
    <property type="entry name" value="Ribosomal_uL3_B"/>
    <property type="match status" value="1"/>
</dbReference>
<dbReference type="InterPro" id="IPR009000">
    <property type="entry name" value="Transl_B-barrel_sf"/>
</dbReference>
<comment type="caution">
    <text evidence="10">The sequence shown here is derived from an EMBL/GenBank/DDBJ whole genome shotgun (WGS) entry which is preliminary data.</text>
</comment>
<sequence length="224" mass="23530">MNQNQDKGQGLLGRKVGMMRIFTDDGDSIPVTVLDVSNNRVTQIKTSEVDGYSAVQVAFGSRRASRVNKAAAGHYAKAGVEAGTVLKEFRVAATAASELKVGDVIAASLFEVGQKVDVQGVTIGKGYAGTIKRYNFSSGRATHGNSRSHNVPGSIGMAQDPGRVFPGKRMTGHLGDVTRTTQNLEIARIDADRQLLLVKGAVPGAKNGQVIVSPAVKVKAKKGA</sequence>
<dbReference type="RefSeq" id="WP_175624647.1">
    <property type="nucleotide sequence ID" value="NZ_JADOEL010000008.1"/>
</dbReference>
<dbReference type="SUPFAM" id="SSF50447">
    <property type="entry name" value="Translation proteins"/>
    <property type="match status" value="1"/>
</dbReference>
<dbReference type="GO" id="GO:0005840">
    <property type="term" value="C:ribosome"/>
    <property type="evidence" value="ECO:0007669"/>
    <property type="project" value="UniProtKB-KW"/>
</dbReference>
<evidence type="ECO:0000256" key="3">
    <source>
        <dbReference type="ARBA" id="ARBA00022884"/>
    </source>
</evidence>
<comment type="similarity">
    <text evidence="1 7 8">Belongs to the universal ribosomal protein uL3 family.</text>
</comment>
<feature type="modified residue" description="N5-methylglutamine" evidence="7">
    <location>
        <position position="159"/>
    </location>
</feature>
<keyword evidence="3 7" id="KW-0694">RNA-binding</keyword>
<protein>
    <recommendedName>
        <fullName evidence="6 7">Large ribosomal subunit protein uL3</fullName>
    </recommendedName>
</protein>
<dbReference type="PROSITE" id="PS00474">
    <property type="entry name" value="RIBOSOMAL_L3"/>
    <property type="match status" value="1"/>
</dbReference>
<name>A0ABS0EYI3_9BURK</name>
<dbReference type="Gene3D" id="2.40.30.10">
    <property type="entry name" value="Translation factors"/>
    <property type="match status" value="1"/>
</dbReference>
<evidence type="ECO:0000256" key="1">
    <source>
        <dbReference type="ARBA" id="ARBA00006540"/>
    </source>
</evidence>
<dbReference type="InterPro" id="IPR019926">
    <property type="entry name" value="Ribosomal_uL3_CS"/>
</dbReference>
<comment type="subunit">
    <text evidence="7 9">Part of the 50S ribosomal subunit. Forms a cluster with proteins L14 and L19.</text>
</comment>
<keyword evidence="2 7" id="KW-0699">rRNA-binding</keyword>
<dbReference type="NCBIfam" id="TIGR03625">
    <property type="entry name" value="L3_bact"/>
    <property type="match status" value="1"/>
</dbReference>
<evidence type="ECO:0000256" key="5">
    <source>
        <dbReference type="ARBA" id="ARBA00023274"/>
    </source>
</evidence>
<evidence type="ECO:0000256" key="8">
    <source>
        <dbReference type="RuleBase" id="RU003905"/>
    </source>
</evidence>
<keyword evidence="4 7" id="KW-0689">Ribosomal protein</keyword>
<organism evidence="10 11">
    <name type="scientific">Herminiimonas contaminans</name>
    <dbReference type="NCBI Taxonomy" id="1111140"/>
    <lineage>
        <taxon>Bacteria</taxon>
        <taxon>Pseudomonadati</taxon>
        <taxon>Pseudomonadota</taxon>
        <taxon>Betaproteobacteria</taxon>
        <taxon>Burkholderiales</taxon>
        <taxon>Oxalobacteraceae</taxon>
        <taxon>Herminiimonas</taxon>
    </lineage>
</organism>
<accession>A0ABS0EYI3</accession>
<evidence type="ECO:0000313" key="10">
    <source>
        <dbReference type="EMBL" id="MBF8178258.1"/>
    </source>
</evidence>
<gene>
    <name evidence="7 10" type="primary">rplC</name>
    <name evidence="10" type="ORF">IXC47_11255</name>
</gene>
<dbReference type="PANTHER" id="PTHR11229">
    <property type="entry name" value="50S RIBOSOMAL PROTEIN L3"/>
    <property type="match status" value="1"/>
</dbReference>